<keyword evidence="3" id="KW-1185">Reference proteome</keyword>
<name>F0XI51_GROCL</name>
<dbReference type="EMBL" id="GL629769">
    <property type="protein sequence ID" value="EFX02900.1"/>
    <property type="molecule type" value="Genomic_DNA"/>
</dbReference>
<dbReference type="eggNOG" id="ENOG502SP6Z">
    <property type="taxonomic scope" value="Eukaryota"/>
</dbReference>
<feature type="region of interest" description="Disordered" evidence="1">
    <location>
        <begin position="17"/>
        <end position="37"/>
    </location>
</feature>
<dbReference type="InParanoid" id="F0XI51"/>
<reference evidence="2 3" key="1">
    <citation type="journal article" date="2011" name="Proc. Natl. Acad. Sci. U.S.A.">
        <title>Genome and transcriptome analyses of the mountain pine beetle-fungal symbiont Grosmannia clavigera, a lodgepole pine pathogen.</title>
        <authorList>
            <person name="DiGuistini S."/>
            <person name="Wang Y."/>
            <person name="Liao N.Y."/>
            <person name="Taylor G."/>
            <person name="Tanguay P."/>
            <person name="Feau N."/>
            <person name="Henrissat B."/>
            <person name="Chan S.K."/>
            <person name="Hesse-Orce U."/>
            <person name="Alamouti S.M."/>
            <person name="Tsui C.K.M."/>
            <person name="Docking R.T."/>
            <person name="Levasseur A."/>
            <person name="Haridas S."/>
            <person name="Robertson G."/>
            <person name="Birol I."/>
            <person name="Holt R.A."/>
            <person name="Marra M.A."/>
            <person name="Hamelin R.C."/>
            <person name="Hirst M."/>
            <person name="Jones S.J.M."/>
            <person name="Bohlmann J."/>
            <person name="Breuil C."/>
        </authorList>
    </citation>
    <scope>NUCLEOTIDE SEQUENCE [LARGE SCALE GENOMIC DNA]</scope>
    <source>
        <strain evidence="3">kw1407 / UAMH 11150</strain>
    </source>
</reference>
<dbReference type="HOGENOM" id="CLU_053392_1_0_1"/>
<feature type="compositionally biased region" description="Low complexity" evidence="1">
    <location>
        <begin position="92"/>
        <end position="110"/>
    </location>
</feature>
<gene>
    <name evidence="2" type="ORF">CMQ_2829</name>
</gene>
<dbReference type="PANTHER" id="PTHR37848:SF1">
    <property type="entry name" value="SUN DOMAIN-CONTAINING PROTEIN"/>
    <property type="match status" value="1"/>
</dbReference>
<evidence type="ECO:0000256" key="1">
    <source>
        <dbReference type="SAM" id="MobiDB-lite"/>
    </source>
</evidence>
<dbReference type="Proteomes" id="UP000007796">
    <property type="component" value="Unassembled WGS sequence"/>
</dbReference>
<dbReference type="PANTHER" id="PTHR37848">
    <property type="entry name" value="EXPRESSED PROTEIN"/>
    <property type="match status" value="1"/>
</dbReference>
<evidence type="ECO:0000313" key="3">
    <source>
        <dbReference type="Proteomes" id="UP000007796"/>
    </source>
</evidence>
<dbReference type="RefSeq" id="XP_014172382.1">
    <property type="nucleotide sequence ID" value="XM_014316907.1"/>
</dbReference>
<dbReference type="GeneID" id="25975861"/>
<protein>
    <submittedName>
        <fullName evidence="2">Uncharacterized protein</fullName>
    </submittedName>
</protein>
<accession>F0XI51</accession>
<feature type="region of interest" description="Disordered" evidence="1">
    <location>
        <begin position="74"/>
        <end position="119"/>
    </location>
</feature>
<organism evidence="3">
    <name type="scientific">Grosmannia clavigera (strain kw1407 / UAMH 11150)</name>
    <name type="common">Blue stain fungus</name>
    <name type="synonym">Graphiocladiella clavigera</name>
    <dbReference type="NCBI Taxonomy" id="655863"/>
    <lineage>
        <taxon>Eukaryota</taxon>
        <taxon>Fungi</taxon>
        <taxon>Dikarya</taxon>
        <taxon>Ascomycota</taxon>
        <taxon>Pezizomycotina</taxon>
        <taxon>Sordariomycetes</taxon>
        <taxon>Sordariomycetidae</taxon>
        <taxon>Ophiostomatales</taxon>
        <taxon>Ophiostomataceae</taxon>
        <taxon>Leptographium</taxon>
    </lineage>
</organism>
<proteinExistence type="predicted"/>
<dbReference type="OrthoDB" id="203796at2759"/>
<sequence>MASASAEKSLVQAHYDSLAMEAEREESQGSSSATVFGKQEVVAEDSGFVAGPASPGRLAARNGAATAVITQPLPATPLLPSRPALPPYSGPASSAHEAALEQQQQQQAHQPGSGRKKMVQRYPGLPALDYRLYQPPLFVLSSDKTTIKSSAPYLSATATALAGLVRAQATVPPKPMIEITGSRGNHRPDFAVKLNLMSLLVAEEPRRRLNYVRCVGRGELALRGGSRAAMMPTVETNSSAGAEEEVEAWCRRFCEDTAAAKVFVLERQVANLDLSWLEGQIRSLVAATGYRGAVSVTFPVAHARVVVQSPDRVNKFFTTVTTLFTGKSTYEVVKAVWPFATHKNGEIGRQCAVQSEETWWKEWRDPLRHAISTKRHGWVTNEDKLEALMEDVGKTVGAVDWGPNLST</sequence>
<dbReference type="AlphaFoldDB" id="F0XI51"/>
<evidence type="ECO:0000313" key="2">
    <source>
        <dbReference type="EMBL" id="EFX02900.1"/>
    </source>
</evidence>